<accession>A0ABD3FDM5</accession>
<sequence length="187" mass="21191">MAVTDLISRIVKTMYTIRSNESVGSLFAELCAQLQLGGETQLLTYKDHRFMGLTRVIWRILRTWNALELWFEGRRAKAIRARKDPPQDFLLAGDKTTLTQLLALLDPITTLHVRAQGESANQVEVLLGLHRIRLPVLDEAVGVKDRLPSASEPPVFFRVHELTPTVKKTRHLLAAAFQNIFFAVHEP</sequence>
<reference evidence="1 2" key="1">
    <citation type="submission" date="2024-09" db="EMBL/GenBank/DDBJ databases">
        <title>Genome sequencing and assembly of Phytophthora oleae, isolate VK10A, causative agent of rot of olive drupes.</title>
        <authorList>
            <person name="Conti Taguali S."/>
            <person name="Riolo M."/>
            <person name="La Spada F."/>
            <person name="Cacciola S.O."/>
            <person name="Dionisio G."/>
        </authorList>
    </citation>
    <scope>NUCLEOTIDE SEQUENCE [LARGE SCALE GENOMIC DNA]</scope>
    <source>
        <strain evidence="1 2">VK10A</strain>
    </source>
</reference>
<organism evidence="1 2">
    <name type="scientific">Phytophthora oleae</name>
    <dbReference type="NCBI Taxonomy" id="2107226"/>
    <lineage>
        <taxon>Eukaryota</taxon>
        <taxon>Sar</taxon>
        <taxon>Stramenopiles</taxon>
        <taxon>Oomycota</taxon>
        <taxon>Peronosporomycetes</taxon>
        <taxon>Peronosporales</taxon>
        <taxon>Peronosporaceae</taxon>
        <taxon>Phytophthora</taxon>
    </lineage>
</organism>
<dbReference type="Proteomes" id="UP001632037">
    <property type="component" value="Unassembled WGS sequence"/>
</dbReference>
<proteinExistence type="predicted"/>
<comment type="caution">
    <text evidence="1">The sequence shown here is derived from an EMBL/GenBank/DDBJ whole genome shotgun (WGS) entry which is preliminary data.</text>
</comment>
<keyword evidence="2" id="KW-1185">Reference proteome</keyword>
<dbReference type="AlphaFoldDB" id="A0ABD3FDM5"/>
<evidence type="ECO:0008006" key="3">
    <source>
        <dbReference type="Google" id="ProtNLM"/>
    </source>
</evidence>
<gene>
    <name evidence="1" type="ORF">V7S43_010274</name>
</gene>
<name>A0ABD3FDM5_9STRA</name>
<evidence type="ECO:0000313" key="2">
    <source>
        <dbReference type="Proteomes" id="UP001632037"/>
    </source>
</evidence>
<dbReference type="EMBL" id="JBIMZQ010000023">
    <property type="protein sequence ID" value="KAL3664521.1"/>
    <property type="molecule type" value="Genomic_DNA"/>
</dbReference>
<protein>
    <recommendedName>
        <fullName evidence="3">RUN domain-containing protein</fullName>
    </recommendedName>
</protein>
<evidence type="ECO:0000313" key="1">
    <source>
        <dbReference type="EMBL" id="KAL3664521.1"/>
    </source>
</evidence>